<keyword evidence="4" id="KW-1015">Disulfide bond</keyword>
<evidence type="ECO:0000256" key="5">
    <source>
        <dbReference type="ARBA" id="ARBA00023180"/>
    </source>
</evidence>
<evidence type="ECO:0000256" key="1">
    <source>
        <dbReference type="ARBA" id="ARBA00001913"/>
    </source>
</evidence>
<evidence type="ECO:0000256" key="4">
    <source>
        <dbReference type="ARBA" id="ARBA00023157"/>
    </source>
</evidence>
<proteinExistence type="evidence at transcript level"/>
<protein>
    <submittedName>
        <fullName evidence="9">Pentaxin and von Willebrand type d domain containing protein-like 264</fullName>
    </submittedName>
</protein>
<keyword evidence="3" id="KW-0106">Calcium</keyword>
<dbReference type="PRINTS" id="PR00895">
    <property type="entry name" value="PENTAXIN"/>
</dbReference>
<dbReference type="SMART" id="SM00159">
    <property type="entry name" value="PTX"/>
    <property type="match status" value="1"/>
</dbReference>
<dbReference type="InterPro" id="IPR001846">
    <property type="entry name" value="VWF_type-D"/>
</dbReference>
<dbReference type="AlphaFoldDB" id="A0A0U2L5W6"/>
<dbReference type="InterPro" id="IPR013320">
    <property type="entry name" value="ConA-like_dom_sf"/>
</dbReference>
<evidence type="ECO:0000259" key="7">
    <source>
        <dbReference type="PROSITE" id="PS51233"/>
    </source>
</evidence>
<dbReference type="InterPro" id="IPR001759">
    <property type="entry name" value="PTX_dom"/>
</dbReference>
<dbReference type="GO" id="GO:0046872">
    <property type="term" value="F:metal ion binding"/>
    <property type="evidence" value="ECO:0007669"/>
    <property type="project" value="UniProtKB-KW"/>
</dbReference>
<feature type="domain" description="VWFD" evidence="7">
    <location>
        <begin position="227"/>
        <end position="404"/>
    </location>
</feature>
<name>A0A0U2L5W6_SACKO</name>
<dbReference type="InterPro" id="IPR051360">
    <property type="entry name" value="Neuronal_Pentraxin_Related"/>
</dbReference>
<dbReference type="OrthoDB" id="8871962at2759"/>
<feature type="domain" description="Pentraxin (PTX)" evidence="8">
    <location>
        <begin position="33"/>
        <end position="226"/>
    </location>
</feature>
<dbReference type="PANTHER" id="PTHR19277">
    <property type="entry name" value="PENTRAXIN"/>
    <property type="match status" value="1"/>
</dbReference>
<dbReference type="PROSITE" id="PS51233">
    <property type="entry name" value="VWFD"/>
    <property type="match status" value="1"/>
</dbReference>
<organism evidence="9">
    <name type="scientific">Saccoglossus kowalevskii</name>
    <name type="common">Acorn worm</name>
    <dbReference type="NCBI Taxonomy" id="10224"/>
    <lineage>
        <taxon>Eukaryota</taxon>
        <taxon>Metazoa</taxon>
        <taxon>Hemichordata</taxon>
        <taxon>Enteropneusta</taxon>
        <taxon>Harrimaniidae</taxon>
        <taxon>Saccoglossus</taxon>
    </lineage>
</organism>
<comment type="caution">
    <text evidence="6">Lacks conserved residue(s) required for the propagation of feature annotation.</text>
</comment>
<evidence type="ECO:0000259" key="8">
    <source>
        <dbReference type="PROSITE" id="PS51828"/>
    </source>
</evidence>
<evidence type="ECO:0000313" key="9">
    <source>
        <dbReference type="EMBL" id="ALR88633.1"/>
    </source>
</evidence>
<evidence type="ECO:0000256" key="3">
    <source>
        <dbReference type="ARBA" id="ARBA00022837"/>
    </source>
</evidence>
<dbReference type="SMART" id="SM00216">
    <property type="entry name" value="VWD"/>
    <property type="match status" value="1"/>
</dbReference>
<dbReference type="PROSITE" id="PS51828">
    <property type="entry name" value="PTX_2"/>
    <property type="match status" value="1"/>
</dbReference>
<keyword evidence="5" id="KW-0325">Glycoprotein</keyword>
<evidence type="ECO:0000256" key="6">
    <source>
        <dbReference type="PROSITE-ProRule" id="PRU01172"/>
    </source>
</evidence>
<sequence>MRVYALYYITACLCVSQMLGAKLGDEKELEKRYDRTCYLDLVDIHSRIKVTTPIPNMGEVSYCIWMKSTSRNDGCLISYAVPGDANELLLYDYDNLKIYINDHYTQTTGVSVNDGICHQICFTWTSTTGHYKLYVDGVVVADGTKAQGVTLQGGGSLYLGQEQDSVGGSFDTNQAFIGQITKFNMWGRVLSAQEISAQPDKGDIYTWAYSTLSMTGTEIKRLLDICDGGAVKCDPHFTTLDGRHYSHQGVCWYTLVKDCSDVKPDFKIIAKFEPRDDNTSGEIKTRVVAINITVGDEYANVDRLDIVTGKTNSLSKSEIIQALKTEEKIILSFTLGNTVFKVDWTLRKHIFTIDISGSDYRGKLCGLLGNYNGDTHDDFQKPDGTIADNVSDFGESWKVLGTSC</sequence>
<evidence type="ECO:0000256" key="2">
    <source>
        <dbReference type="ARBA" id="ARBA00022723"/>
    </source>
</evidence>
<dbReference type="PANTHER" id="PTHR19277:SF125">
    <property type="entry name" value="B6"/>
    <property type="match status" value="1"/>
</dbReference>
<accession>A0A0U2L5W6</accession>
<dbReference type="Pfam" id="PF00094">
    <property type="entry name" value="VWD"/>
    <property type="match status" value="1"/>
</dbReference>
<dbReference type="SUPFAM" id="SSF49899">
    <property type="entry name" value="Concanavalin A-like lectins/glucanases"/>
    <property type="match status" value="1"/>
</dbReference>
<keyword evidence="2" id="KW-0479">Metal-binding</keyword>
<reference evidence="9" key="1">
    <citation type="journal article" date="2015" name="Nature">
        <title>Hemichordate genomes and deuterostome origins.</title>
        <authorList>
            <person name="Simakov O."/>
            <person name="Kawashima T."/>
            <person name="Marletaz F."/>
            <person name="Jenkins J."/>
            <person name="Koyanagi R."/>
            <person name="Mitros T."/>
            <person name="Hisata K."/>
            <person name="Bredeson J."/>
            <person name="Shoguchi E."/>
            <person name="Gyoja F."/>
            <person name="Yue J.X."/>
            <person name="Chen Y.C."/>
            <person name="Freeman R.M.Jr."/>
            <person name="Sasaki A."/>
            <person name="Hikosaka-Katayama T."/>
            <person name="Sato A."/>
            <person name="Fujie M."/>
            <person name="Baughman K.W."/>
            <person name="Levine J."/>
            <person name="Gonzalez P."/>
            <person name="Cameron C."/>
            <person name="Fritzenwanker J.H."/>
            <person name="Pani A.M."/>
            <person name="Goto H."/>
            <person name="Kanda M."/>
            <person name="Arakaki N."/>
            <person name="Yamasaki S."/>
            <person name="Qu J."/>
            <person name="Cree A."/>
            <person name="Ding Y."/>
            <person name="Dinh H.H."/>
            <person name="Dugan S."/>
            <person name="Holder M."/>
            <person name="Jhangiani S.N."/>
            <person name="Kovar C.L."/>
            <person name="Lee S.L."/>
            <person name="Lewis L.R."/>
            <person name="Morton D."/>
            <person name="Nazareth L.V."/>
            <person name="Okwuonu G."/>
            <person name="Santibanez J."/>
            <person name="Chen R."/>
            <person name="Richards S."/>
            <person name="Muzny D.M."/>
            <person name="Gillis A."/>
            <person name="Peshkin L."/>
            <person name="Wu M."/>
            <person name="Humphreys T."/>
            <person name="Su Y.H."/>
            <person name="Putnam N.H."/>
            <person name="Schmutz J."/>
            <person name="Fujiyama A."/>
            <person name="Yu J.K."/>
            <person name="Tagawa K."/>
            <person name="Worley K.C."/>
            <person name="Gibbs R.A."/>
            <person name="Kirschner M.W."/>
            <person name="Lowe C.J."/>
            <person name="Satoh N."/>
            <person name="Rokhsar D.S."/>
            <person name="Gerhart J."/>
        </authorList>
    </citation>
    <scope>NUCLEOTIDE SEQUENCE</scope>
</reference>
<dbReference type="EMBL" id="KT954987">
    <property type="protein sequence ID" value="ALR88633.1"/>
    <property type="molecule type" value="mRNA"/>
</dbReference>
<dbReference type="Pfam" id="PF00354">
    <property type="entry name" value="Pentaxin"/>
    <property type="match status" value="1"/>
</dbReference>
<dbReference type="Gene3D" id="2.60.120.200">
    <property type="match status" value="1"/>
</dbReference>
<comment type="cofactor">
    <cofactor evidence="1">
        <name>Ca(2+)</name>
        <dbReference type="ChEBI" id="CHEBI:29108"/>
    </cofactor>
</comment>